<evidence type="ECO:0000313" key="4">
    <source>
        <dbReference type="Proteomes" id="UP000199460"/>
    </source>
</evidence>
<name>A0A1H0WJ17_9GAMM</name>
<dbReference type="AlphaFoldDB" id="A0A1H0WJ17"/>
<dbReference type="InterPro" id="IPR000639">
    <property type="entry name" value="Epox_hydrolase-like"/>
</dbReference>
<dbReference type="PANTHER" id="PTHR43689">
    <property type="entry name" value="HYDROLASE"/>
    <property type="match status" value="1"/>
</dbReference>
<dbReference type="InterPro" id="IPR013595">
    <property type="entry name" value="Pept_S33_TAP-like_C"/>
</dbReference>
<organism evidence="3 4">
    <name type="scientific">Ectopseudomonas guguanensis</name>
    <dbReference type="NCBI Taxonomy" id="1198456"/>
    <lineage>
        <taxon>Bacteria</taxon>
        <taxon>Pseudomonadati</taxon>
        <taxon>Pseudomonadota</taxon>
        <taxon>Gammaproteobacteria</taxon>
        <taxon>Pseudomonadales</taxon>
        <taxon>Pseudomonadaceae</taxon>
        <taxon>Ectopseudomonas</taxon>
    </lineage>
</organism>
<dbReference type="InterPro" id="IPR029058">
    <property type="entry name" value="AB_hydrolase_fold"/>
</dbReference>
<dbReference type="Pfam" id="PF08386">
    <property type="entry name" value="Abhydrolase_4"/>
    <property type="match status" value="1"/>
</dbReference>
<keyword evidence="4" id="KW-1185">Reference proteome</keyword>
<dbReference type="Gene3D" id="3.40.50.1820">
    <property type="entry name" value="alpha/beta hydrolase"/>
    <property type="match status" value="1"/>
</dbReference>
<accession>A0A1H0WJ17</accession>
<gene>
    <name evidence="3" type="ORF">SAMN05216213_107111</name>
</gene>
<dbReference type="RefSeq" id="WP_090431085.1">
    <property type="nucleotide sequence ID" value="NZ_FNJJ01000007.1"/>
</dbReference>
<dbReference type="SUPFAM" id="SSF53474">
    <property type="entry name" value="alpha/beta-Hydrolases"/>
    <property type="match status" value="1"/>
</dbReference>
<dbReference type="PRINTS" id="PR00412">
    <property type="entry name" value="EPOXHYDRLASE"/>
</dbReference>
<dbReference type="Pfam" id="PF00561">
    <property type="entry name" value="Abhydrolase_1"/>
    <property type="match status" value="1"/>
</dbReference>
<feature type="domain" description="Peptidase S33 tripeptidyl aminopeptidase-like C-terminal" evidence="2">
    <location>
        <begin position="233"/>
        <end position="296"/>
    </location>
</feature>
<evidence type="ECO:0000259" key="2">
    <source>
        <dbReference type="Pfam" id="PF08386"/>
    </source>
</evidence>
<dbReference type="PRINTS" id="PR00111">
    <property type="entry name" value="ABHYDROLASE"/>
</dbReference>
<reference evidence="4" key="1">
    <citation type="submission" date="2016-10" db="EMBL/GenBank/DDBJ databases">
        <authorList>
            <person name="Varghese N."/>
            <person name="Submissions S."/>
        </authorList>
    </citation>
    <scope>NUCLEOTIDE SEQUENCE [LARGE SCALE GENOMIC DNA]</scope>
    <source>
        <strain evidence="4">JCM 18416</strain>
    </source>
</reference>
<protein>
    <submittedName>
        <fullName evidence="3">Pimeloyl-ACP methyl ester carboxylesterase</fullName>
    </submittedName>
</protein>
<dbReference type="PANTHER" id="PTHR43689:SF8">
    <property type="entry name" value="ALPHA_BETA-HYDROLASES SUPERFAMILY PROTEIN"/>
    <property type="match status" value="1"/>
</dbReference>
<dbReference type="GeneID" id="300932103"/>
<dbReference type="OrthoDB" id="9780765at2"/>
<evidence type="ECO:0000313" key="3">
    <source>
        <dbReference type="EMBL" id="SDP90730.1"/>
    </source>
</evidence>
<sequence length="303" mass="33222">MPHLPSRTWIRALVGIAVALGTFEATRRYRQLASAPALSDTSRALGIDGHHVQAGPWRLFTRSVGAADAPVVVLVHGLVISSRYMEPLARALADNGYRVLAPDLPGYGESATGTPRRVLSVEQLADVLDLWLSACAIDKATFIGNSYGCQILTALAVRHPQRVERLVLQGPTVDPAARSLLPQLWRAVRNGRRERQRSSAAIGRIDYAKAGVWRVLGSIRHLLHYRIEDHLAAIEAPCLVVQGSRDPVAPPHWGEAVAARLPKGRLRLVEGATHTMNYVHPHSFAQLIDDFLREGRDASEVVR</sequence>
<proteinExistence type="predicted"/>
<feature type="domain" description="AB hydrolase-1" evidence="1">
    <location>
        <begin position="70"/>
        <end position="187"/>
    </location>
</feature>
<dbReference type="EMBL" id="FNJJ01000007">
    <property type="protein sequence ID" value="SDP90730.1"/>
    <property type="molecule type" value="Genomic_DNA"/>
</dbReference>
<dbReference type="GO" id="GO:0003824">
    <property type="term" value="F:catalytic activity"/>
    <property type="evidence" value="ECO:0007669"/>
    <property type="project" value="InterPro"/>
</dbReference>
<dbReference type="InterPro" id="IPR000073">
    <property type="entry name" value="AB_hydrolase_1"/>
</dbReference>
<evidence type="ECO:0000259" key="1">
    <source>
        <dbReference type="Pfam" id="PF00561"/>
    </source>
</evidence>
<dbReference type="Proteomes" id="UP000199460">
    <property type="component" value="Unassembled WGS sequence"/>
</dbReference>